<evidence type="ECO:0000256" key="6">
    <source>
        <dbReference type="ARBA" id="ARBA00022984"/>
    </source>
</evidence>
<keyword evidence="4" id="KW-0378">Hydrolase</keyword>
<evidence type="ECO:0000256" key="10">
    <source>
        <dbReference type="RuleBase" id="RU004016"/>
    </source>
</evidence>
<dbReference type="GO" id="GO:0006508">
    <property type="term" value="P:proteolysis"/>
    <property type="evidence" value="ECO:0007669"/>
    <property type="project" value="InterPro"/>
</dbReference>
<feature type="active site" description="Acyl-ester intermediate" evidence="8">
    <location>
        <position position="64"/>
    </location>
</feature>
<keyword evidence="12" id="KW-0645">Protease</keyword>
<dbReference type="PANTHER" id="PTHR21581:SF6">
    <property type="entry name" value="TRAFFICKING PROTEIN PARTICLE COMPLEX SUBUNIT 12"/>
    <property type="match status" value="1"/>
</dbReference>
<evidence type="ECO:0000256" key="4">
    <source>
        <dbReference type="ARBA" id="ARBA00022801"/>
    </source>
</evidence>
<evidence type="ECO:0000256" key="7">
    <source>
        <dbReference type="ARBA" id="ARBA00023316"/>
    </source>
</evidence>
<feature type="active site" description="Acyl-ester intermediate" evidence="8">
    <location>
        <position position="61"/>
    </location>
</feature>
<keyword evidence="7" id="KW-0961">Cell wall biogenesis/degradation</keyword>
<reference evidence="12" key="1">
    <citation type="submission" date="2020-03" db="EMBL/GenBank/DDBJ databases">
        <title>Spirochaetal bacteria isolated from arthropods constitute a novel genus Entomospira genus novum within the order Spirochaetales.</title>
        <authorList>
            <person name="Grana-Miraglia L."/>
            <person name="Sikutova S."/>
            <person name="Fingerle V."/>
            <person name="Sing A."/>
            <person name="Castillo-Ramirez S."/>
            <person name="Margos G."/>
            <person name="Rudolf I."/>
        </authorList>
    </citation>
    <scope>NUCLEOTIDE SEQUENCE</scope>
    <source>
        <strain evidence="12">BR208</strain>
    </source>
</reference>
<keyword evidence="6" id="KW-0573">Peptidoglycan synthesis</keyword>
<evidence type="ECO:0000259" key="11">
    <source>
        <dbReference type="Pfam" id="PF00768"/>
    </source>
</evidence>
<dbReference type="GO" id="GO:0009002">
    <property type="term" value="F:serine-type D-Ala-D-Ala carboxypeptidase activity"/>
    <property type="evidence" value="ECO:0007669"/>
    <property type="project" value="InterPro"/>
</dbReference>
<dbReference type="PANTHER" id="PTHR21581">
    <property type="entry name" value="D-ALANYL-D-ALANINE CARBOXYPEPTIDASE"/>
    <property type="match status" value="1"/>
</dbReference>
<comment type="caution">
    <text evidence="12">The sequence shown here is derived from an EMBL/GenBank/DDBJ whole genome shotgun (WGS) entry which is preliminary data.</text>
</comment>
<keyword evidence="5" id="KW-0133">Cell shape</keyword>
<evidence type="ECO:0000313" key="13">
    <source>
        <dbReference type="Proteomes" id="UP000752013"/>
    </source>
</evidence>
<sequence length="410" mass="46340">MKSVIPILVFYLLLKLPGILHATPGRNIEIPLYAQSVILIDAHSGRVLYEKSADKLHVPASLTKIISLTLAYEALANGDITYASPIIVSDRASMHNVPYRSSRMYLEPGQNVKMYDLMLGMAIASGNDAAVALAEVVSGSVEDFVLRMNQLAKMLGAKNSHFVDPAGILDGNITTAREYALFAKYYIEQYPHALQEIHSVPSFSYPNLQQMNHRGTMRYTVTHKNPIGLIGSYDGADGLKTGYVDESGYNLVATVQQGSMRLIAVILGVFAPGAQSGSRQREQDAKNLFDYALSHYRYYEWSQHPMYQESTSIRVWGGKQRYTTVTIDSLSPYVEYPFTEEEWRLSQMRWSTERQQAPLSARNLVGSLLIESDELRWEVPLIIEDGVERLPFWLYLNDMFKFYLQRLLGR</sequence>
<dbReference type="EMBL" id="JAATLK010000001">
    <property type="protein sequence ID" value="NIZ46938.1"/>
    <property type="molecule type" value="Genomic_DNA"/>
</dbReference>
<organism evidence="12 13">
    <name type="scientific">Entomospira nematocerorum</name>
    <dbReference type="NCBI Taxonomy" id="2719987"/>
    <lineage>
        <taxon>Bacteria</taxon>
        <taxon>Pseudomonadati</taxon>
        <taxon>Spirochaetota</taxon>
        <taxon>Spirochaetia</taxon>
        <taxon>Spirochaetales</taxon>
        <taxon>Spirochaetaceae</taxon>
        <taxon>Entomospira</taxon>
    </lineage>
</organism>
<comment type="similarity">
    <text evidence="2 10">Belongs to the peptidase S11 family.</text>
</comment>
<dbReference type="SUPFAM" id="SSF69189">
    <property type="entry name" value="Penicillin-binding protein associated domain"/>
    <property type="match status" value="1"/>
</dbReference>
<dbReference type="InterPro" id="IPR001967">
    <property type="entry name" value="Peptidase_S11_N"/>
</dbReference>
<dbReference type="AlphaFoldDB" id="A0A968KV65"/>
<proteinExistence type="inferred from homology"/>
<dbReference type="Gene3D" id="3.40.710.10">
    <property type="entry name" value="DD-peptidase/beta-lactamase superfamily"/>
    <property type="match status" value="1"/>
</dbReference>
<feature type="domain" description="Peptidase S11 D-alanyl-D-alanine carboxypeptidase A N-terminal" evidence="11">
    <location>
        <begin position="33"/>
        <end position="269"/>
    </location>
</feature>
<keyword evidence="12" id="KW-0121">Carboxypeptidase</keyword>
<dbReference type="InterPro" id="IPR012338">
    <property type="entry name" value="Beta-lactam/transpept-like"/>
</dbReference>
<name>A0A968KV65_9SPIO</name>
<comment type="function">
    <text evidence="1">Removes C-terminal D-alanyl residues from sugar-peptide cell wall precursors.</text>
</comment>
<evidence type="ECO:0000256" key="1">
    <source>
        <dbReference type="ARBA" id="ARBA00003217"/>
    </source>
</evidence>
<evidence type="ECO:0000256" key="9">
    <source>
        <dbReference type="PIRSR" id="PIRSR618044-2"/>
    </source>
</evidence>
<evidence type="ECO:0000256" key="5">
    <source>
        <dbReference type="ARBA" id="ARBA00022960"/>
    </source>
</evidence>
<keyword evidence="3" id="KW-0732">Signal</keyword>
<evidence type="ECO:0000256" key="3">
    <source>
        <dbReference type="ARBA" id="ARBA00022729"/>
    </source>
</evidence>
<dbReference type="GO" id="GO:0008360">
    <property type="term" value="P:regulation of cell shape"/>
    <property type="evidence" value="ECO:0007669"/>
    <property type="project" value="UniProtKB-KW"/>
</dbReference>
<dbReference type="Pfam" id="PF00768">
    <property type="entry name" value="Peptidase_S11"/>
    <property type="match status" value="1"/>
</dbReference>
<evidence type="ECO:0000256" key="2">
    <source>
        <dbReference type="ARBA" id="ARBA00007164"/>
    </source>
</evidence>
<dbReference type="GO" id="GO:0071555">
    <property type="term" value="P:cell wall organization"/>
    <property type="evidence" value="ECO:0007669"/>
    <property type="project" value="UniProtKB-KW"/>
</dbReference>
<dbReference type="Proteomes" id="UP000752013">
    <property type="component" value="Unassembled WGS sequence"/>
</dbReference>
<dbReference type="SUPFAM" id="SSF56601">
    <property type="entry name" value="beta-lactamase/transpeptidase-like"/>
    <property type="match status" value="1"/>
</dbReference>
<dbReference type="InterPro" id="IPR015956">
    <property type="entry name" value="Peniciliin-bd_prot_C_sf"/>
</dbReference>
<evidence type="ECO:0000256" key="8">
    <source>
        <dbReference type="PIRSR" id="PIRSR618044-1"/>
    </source>
</evidence>
<feature type="active site" evidence="8">
    <location>
        <position position="125"/>
    </location>
</feature>
<dbReference type="InterPro" id="IPR018044">
    <property type="entry name" value="Peptidase_S11"/>
</dbReference>
<evidence type="ECO:0000313" key="12">
    <source>
        <dbReference type="EMBL" id="NIZ46938.1"/>
    </source>
</evidence>
<protein>
    <submittedName>
        <fullName evidence="12">D-alanyl-D-alanine carboxypeptidase</fullName>
    </submittedName>
</protein>
<dbReference type="RefSeq" id="WP_167703377.1">
    <property type="nucleotide sequence ID" value="NZ_CP118168.1"/>
</dbReference>
<dbReference type="PRINTS" id="PR00725">
    <property type="entry name" value="DADACBPTASE1"/>
</dbReference>
<gene>
    <name evidence="12" type="ORF">HCT46_03280</name>
</gene>
<accession>A0A968KV65</accession>
<dbReference type="GO" id="GO:0009252">
    <property type="term" value="P:peptidoglycan biosynthetic process"/>
    <property type="evidence" value="ECO:0007669"/>
    <property type="project" value="UniProtKB-KW"/>
</dbReference>
<feature type="binding site" evidence="9">
    <location>
        <position position="240"/>
    </location>
    <ligand>
        <name>substrate</name>
    </ligand>
</feature>
<keyword evidence="13" id="KW-1185">Reference proteome</keyword>